<evidence type="ECO:0000313" key="4">
    <source>
        <dbReference type="Proteomes" id="UP001497453"/>
    </source>
</evidence>
<keyword evidence="2" id="KW-0812">Transmembrane</keyword>
<dbReference type="Proteomes" id="UP001497453">
    <property type="component" value="Chromosome 2"/>
</dbReference>
<dbReference type="EMBL" id="OZ037945">
    <property type="protein sequence ID" value="CAL1703012.1"/>
    <property type="molecule type" value="Genomic_DNA"/>
</dbReference>
<keyword evidence="2" id="KW-1133">Transmembrane helix</keyword>
<keyword evidence="4" id="KW-1185">Reference proteome</keyword>
<name>A0ABP1D7D9_9APHY</name>
<reference evidence="4" key="1">
    <citation type="submission" date="2024-04" db="EMBL/GenBank/DDBJ databases">
        <authorList>
            <person name="Shaw F."/>
            <person name="Minotto A."/>
        </authorList>
    </citation>
    <scope>NUCLEOTIDE SEQUENCE [LARGE SCALE GENOMIC DNA]</scope>
</reference>
<proteinExistence type="predicted"/>
<gene>
    <name evidence="3" type="ORF">GFSPODELE1_LOCUS4355</name>
</gene>
<evidence type="ECO:0000256" key="1">
    <source>
        <dbReference type="SAM" id="Coils"/>
    </source>
</evidence>
<feature type="coiled-coil region" evidence="1">
    <location>
        <begin position="242"/>
        <end position="269"/>
    </location>
</feature>
<feature type="transmembrane region" description="Helical" evidence="2">
    <location>
        <begin position="183"/>
        <end position="201"/>
    </location>
</feature>
<organism evidence="3 4">
    <name type="scientific">Somion occarium</name>
    <dbReference type="NCBI Taxonomy" id="3059160"/>
    <lineage>
        <taxon>Eukaryota</taxon>
        <taxon>Fungi</taxon>
        <taxon>Dikarya</taxon>
        <taxon>Basidiomycota</taxon>
        <taxon>Agaricomycotina</taxon>
        <taxon>Agaricomycetes</taxon>
        <taxon>Polyporales</taxon>
        <taxon>Cerrenaceae</taxon>
        <taxon>Somion</taxon>
    </lineage>
</organism>
<keyword evidence="1" id="KW-0175">Coiled coil</keyword>
<accession>A0ABP1D7D9</accession>
<evidence type="ECO:0000313" key="3">
    <source>
        <dbReference type="EMBL" id="CAL1703012.1"/>
    </source>
</evidence>
<feature type="transmembrane region" description="Helical" evidence="2">
    <location>
        <begin position="207"/>
        <end position="226"/>
    </location>
</feature>
<protein>
    <submittedName>
        <fullName evidence="3">Uncharacterized protein</fullName>
    </submittedName>
</protein>
<sequence length="343" mass="40108">MLKYHSSWKLNGLAMSMRPSSTDDSLYVQRLNTTGNTLRRQLLSNYQFLSRLLETPSASRLEQHIKVFTDLLWDSRRVAGTMCGVIDNWRNILIFSLCSDSSSNEKLECLRDGRDSAHARRIESSQHHQSLRTFVHVLREYSRGLRKSINHRNLQQKEQMRQLRYRIEEHLRQQARFATNGDLVWTILLGIAASGLGIFAFFHYFHIISAISCSIVFTWAVLKFTLNRLSSRQLRAEQRLLLPRETNRKRELERELNSLVSDNARLINLPADMNEIADGIERFRQDSQLLFRLFMKLETEHDEFIRLVEKDDVPAMEAKKASFKYFLDNISDPLRGYARSPVS</sequence>
<evidence type="ECO:0000256" key="2">
    <source>
        <dbReference type="SAM" id="Phobius"/>
    </source>
</evidence>
<keyword evidence="2" id="KW-0472">Membrane</keyword>